<accession>A0ABQ0KUB2</accession>
<sequence length="77" mass="8272">MDRSSASIYSSTELEFEAVVEPKLREGDASELKAGVLSSNCQYSCSWSYPTPRMPPATANPLAGSPSRRPPRVVLAA</sequence>
<evidence type="ECO:0000313" key="3">
    <source>
        <dbReference type="Proteomes" id="UP000815677"/>
    </source>
</evidence>
<name>A0ABQ0KUB2_MYCCL</name>
<reference evidence="2" key="1">
    <citation type="submission" date="2014-09" db="EMBL/GenBank/DDBJ databases">
        <title>Genome sequence of the luminous mushroom Mycena chlorophos for searching fungal bioluminescence genes.</title>
        <authorList>
            <person name="Tanaka Y."/>
            <person name="Kasuga D."/>
            <person name="Oba Y."/>
            <person name="Hase S."/>
            <person name="Sato K."/>
            <person name="Oba Y."/>
            <person name="Sakakibara Y."/>
        </authorList>
    </citation>
    <scope>NUCLEOTIDE SEQUENCE</scope>
</reference>
<dbReference type="EMBL" id="DF838010">
    <property type="protein sequence ID" value="GAT42485.1"/>
    <property type="molecule type" value="Genomic_DNA"/>
</dbReference>
<evidence type="ECO:0000313" key="2">
    <source>
        <dbReference type="EMBL" id="GAT42485.1"/>
    </source>
</evidence>
<protein>
    <submittedName>
        <fullName evidence="2">Uncharacterized protein</fullName>
    </submittedName>
</protein>
<keyword evidence="3" id="KW-1185">Reference proteome</keyword>
<proteinExistence type="predicted"/>
<organism evidence="2 3">
    <name type="scientific">Mycena chlorophos</name>
    <name type="common">Agaric fungus</name>
    <name type="synonym">Agaricus chlorophos</name>
    <dbReference type="NCBI Taxonomy" id="658473"/>
    <lineage>
        <taxon>Eukaryota</taxon>
        <taxon>Fungi</taxon>
        <taxon>Dikarya</taxon>
        <taxon>Basidiomycota</taxon>
        <taxon>Agaricomycotina</taxon>
        <taxon>Agaricomycetes</taxon>
        <taxon>Agaricomycetidae</taxon>
        <taxon>Agaricales</taxon>
        <taxon>Marasmiineae</taxon>
        <taxon>Mycenaceae</taxon>
        <taxon>Mycena</taxon>
    </lineage>
</organism>
<gene>
    <name evidence="2" type="ORF">MCHLO_00198</name>
</gene>
<dbReference type="Proteomes" id="UP000815677">
    <property type="component" value="Unassembled WGS sequence"/>
</dbReference>
<evidence type="ECO:0000256" key="1">
    <source>
        <dbReference type="SAM" id="MobiDB-lite"/>
    </source>
</evidence>
<feature type="region of interest" description="Disordered" evidence="1">
    <location>
        <begin position="54"/>
        <end position="77"/>
    </location>
</feature>